<dbReference type="PANTHER" id="PTHR11017:SF479">
    <property type="entry name" value="DISEASE RESISTANCE PROTEIN (TIR-NBS-LRR CLASS) FAMILY"/>
    <property type="match status" value="1"/>
</dbReference>
<dbReference type="Pfam" id="PF01582">
    <property type="entry name" value="TIR"/>
    <property type="match status" value="1"/>
</dbReference>
<dbReference type="SMART" id="SM00255">
    <property type="entry name" value="TIR"/>
    <property type="match status" value="1"/>
</dbReference>
<feature type="domain" description="TIR" evidence="2">
    <location>
        <begin position="16"/>
        <end position="182"/>
    </location>
</feature>
<organism evidence="3 4">
    <name type="scientific">Erythroxylum novogranatense</name>
    <dbReference type="NCBI Taxonomy" id="1862640"/>
    <lineage>
        <taxon>Eukaryota</taxon>
        <taxon>Viridiplantae</taxon>
        <taxon>Streptophyta</taxon>
        <taxon>Embryophyta</taxon>
        <taxon>Tracheophyta</taxon>
        <taxon>Spermatophyta</taxon>
        <taxon>Magnoliopsida</taxon>
        <taxon>eudicotyledons</taxon>
        <taxon>Gunneridae</taxon>
        <taxon>Pentapetalae</taxon>
        <taxon>rosids</taxon>
        <taxon>fabids</taxon>
        <taxon>Malpighiales</taxon>
        <taxon>Erythroxylaceae</taxon>
        <taxon>Erythroxylum</taxon>
    </lineage>
</organism>
<dbReference type="PRINTS" id="PR00364">
    <property type="entry name" value="DISEASERSIST"/>
</dbReference>
<dbReference type="PANTHER" id="PTHR11017">
    <property type="entry name" value="LEUCINE-RICH REPEAT-CONTAINING PROTEIN"/>
    <property type="match status" value="1"/>
</dbReference>
<dbReference type="InterPro" id="IPR044974">
    <property type="entry name" value="Disease_R_plants"/>
</dbReference>
<evidence type="ECO:0000313" key="3">
    <source>
        <dbReference type="EMBL" id="KAJ8771206.1"/>
    </source>
</evidence>
<keyword evidence="4" id="KW-1185">Reference proteome</keyword>
<name>A0AAV8TW39_9ROSI</name>
<dbReference type="SUPFAM" id="SSF52200">
    <property type="entry name" value="Toll/Interleukin receptor TIR domain"/>
    <property type="match status" value="1"/>
</dbReference>
<dbReference type="EMBL" id="JAIWQS010000003">
    <property type="protein sequence ID" value="KAJ8771206.1"/>
    <property type="molecule type" value="Genomic_DNA"/>
</dbReference>
<dbReference type="InterPro" id="IPR002182">
    <property type="entry name" value="NB-ARC"/>
</dbReference>
<dbReference type="GO" id="GO:0006952">
    <property type="term" value="P:defense response"/>
    <property type="evidence" value="ECO:0007669"/>
    <property type="project" value="InterPro"/>
</dbReference>
<dbReference type="Proteomes" id="UP001159364">
    <property type="component" value="Linkage Group LG03"/>
</dbReference>
<proteinExistence type="predicted"/>
<evidence type="ECO:0000259" key="2">
    <source>
        <dbReference type="PROSITE" id="PS50104"/>
    </source>
</evidence>
<dbReference type="FunFam" id="3.40.50.10140:FF:000007">
    <property type="entry name" value="Disease resistance protein (TIR-NBS-LRR class)"/>
    <property type="match status" value="1"/>
</dbReference>
<dbReference type="Gene3D" id="3.40.50.10140">
    <property type="entry name" value="Toll/interleukin-1 receptor homology (TIR) domain"/>
    <property type="match status" value="1"/>
</dbReference>
<sequence length="321" mass="36365">MASSSSFTSSLTSQPCKYDVFLNFRGEDTRRNFISHLHATLCQKDLQTFFDDDELKRGEEITRSLPQAIQDSTVPVLVFSKNYASSSWCLDELAEIIHCHRSHGQIVIPVFYEVDPSHLRKQSDDVSAAFVKHDQNPKNAHKTRGWRDALTTAANLCGFDSKDFRNDHMLINKIVEDILEKLNQSMTWDGYENLVGMDSRIEQIKKVFTITPLEVCVLGIWGMGGVGKTTIAEVIYNMMSYQFQSCCFVRNVRQQAEVGGLMKLQEELVSKVLGEENPAKYTFSAGPRPFLKVRLGRKKMLIVLDDVDDPLQIESLIGDPC</sequence>
<dbReference type="PROSITE" id="PS50104">
    <property type="entry name" value="TIR"/>
    <property type="match status" value="1"/>
</dbReference>
<comment type="caution">
    <text evidence="3">The sequence shown here is derived from an EMBL/GenBank/DDBJ whole genome shotgun (WGS) entry which is preliminary data.</text>
</comment>
<dbReference type="Gene3D" id="3.40.50.300">
    <property type="entry name" value="P-loop containing nucleotide triphosphate hydrolases"/>
    <property type="match status" value="1"/>
</dbReference>
<dbReference type="SUPFAM" id="SSF52540">
    <property type="entry name" value="P-loop containing nucleoside triphosphate hydrolases"/>
    <property type="match status" value="1"/>
</dbReference>
<dbReference type="Pfam" id="PF00931">
    <property type="entry name" value="NB-ARC"/>
    <property type="match status" value="1"/>
</dbReference>
<reference evidence="3 4" key="1">
    <citation type="submission" date="2021-09" db="EMBL/GenBank/DDBJ databases">
        <title>Genomic insights and catalytic innovation underlie evolution of tropane alkaloids biosynthesis.</title>
        <authorList>
            <person name="Wang Y.-J."/>
            <person name="Tian T."/>
            <person name="Huang J.-P."/>
            <person name="Huang S.-X."/>
        </authorList>
    </citation>
    <scope>NUCLEOTIDE SEQUENCE [LARGE SCALE GENOMIC DNA]</scope>
    <source>
        <strain evidence="3">KIB-2018</strain>
        <tissue evidence="3">Leaf</tissue>
    </source>
</reference>
<evidence type="ECO:0000256" key="1">
    <source>
        <dbReference type="ARBA" id="ARBA00023027"/>
    </source>
</evidence>
<dbReference type="InterPro" id="IPR035897">
    <property type="entry name" value="Toll_tir_struct_dom_sf"/>
</dbReference>
<dbReference type="AlphaFoldDB" id="A0AAV8TW39"/>
<accession>A0AAV8TW39</accession>
<dbReference type="GO" id="GO:0043531">
    <property type="term" value="F:ADP binding"/>
    <property type="evidence" value="ECO:0007669"/>
    <property type="project" value="InterPro"/>
</dbReference>
<gene>
    <name evidence="3" type="ORF">K2173_025982</name>
</gene>
<evidence type="ECO:0000313" key="4">
    <source>
        <dbReference type="Proteomes" id="UP001159364"/>
    </source>
</evidence>
<keyword evidence="1" id="KW-0520">NAD</keyword>
<dbReference type="InterPro" id="IPR000157">
    <property type="entry name" value="TIR_dom"/>
</dbReference>
<dbReference type="GO" id="GO:0007165">
    <property type="term" value="P:signal transduction"/>
    <property type="evidence" value="ECO:0007669"/>
    <property type="project" value="InterPro"/>
</dbReference>
<protein>
    <recommendedName>
        <fullName evidence="2">TIR domain-containing protein</fullName>
    </recommendedName>
</protein>
<dbReference type="InterPro" id="IPR027417">
    <property type="entry name" value="P-loop_NTPase"/>
</dbReference>